<dbReference type="PROSITE" id="PS00136">
    <property type="entry name" value="SUBTILASE_ASP"/>
    <property type="match status" value="1"/>
</dbReference>
<feature type="active site" description="Charge relay system" evidence="5">
    <location>
        <position position="491"/>
    </location>
</feature>
<dbReference type="InterPro" id="IPR036852">
    <property type="entry name" value="Peptidase_S8/S53_dom_sf"/>
</dbReference>
<dbReference type="PROSITE" id="PS00138">
    <property type="entry name" value="SUBTILASE_SER"/>
    <property type="match status" value="1"/>
</dbReference>
<evidence type="ECO:0000256" key="3">
    <source>
        <dbReference type="ARBA" id="ARBA00022801"/>
    </source>
</evidence>
<dbReference type="PANTHER" id="PTHR43399">
    <property type="entry name" value="SUBTILISIN-RELATED"/>
    <property type="match status" value="1"/>
</dbReference>
<feature type="region of interest" description="Disordered" evidence="7">
    <location>
        <begin position="1"/>
        <end position="36"/>
    </location>
</feature>
<comment type="similarity">
    <text evidence="1 5 6">Belongs to the peptidase S8 family.</text>
</comment>
<sequence length="596" mass="61599">MEDRETPSPKNTAKGPGKSGSDERQSAPRETSIKTRPVQLLIAPRKVGDVAPMAADVLLNALAAYPDVRIVKHIRPSAFGALSTGIGTADDVVVAETSPERAAAIQNSAGNAIVVERNVRLRHLGMAIPGNPNGDIHETVIPTGIGLPGTAAKSVAVTFKVTDAGGQGIAACEVFCYSGGFPATALTGADGAATVNLPQSTIHSIDFVYVKPRADFWEKWIIRPVLDPDSFNVLTLQPLSSFAPAGFPGNPFFGWGEKTMNLDQQQLTGAGARIGIIDSGCDNTHPALTHVQSGVDYTNIDDAGNADTTTWVNDEISHGTHCAGVICGSGIGGIRGFAPAADVHALKLFPGGRFDSLVSAIKYAIDHQFDVVNCSLGTPESSEVVQSWMERARQAGVAVVVAAGNSSGPVQFPATAPGVLAVSAFGRQGAYPDDTYHAQTVPVGVSGTIGVNGIFAPKFTCHGPEIDVCGPGVAIISSVPGGGYAAWDGTSMAAPHITGLVALLAAHHPEFSKKNAPRNAARVDRLFQTIVGSATGVGLDPTYAGSGVPDTVTAVSGGITVNLNSVGINVDELTKLIQTVVMTTVNPVRQRNATLM</sequence>
<dbReference type="InterPro" id="IPR022398">
    <property type="entry name" value="Peptidase_S8_His-AS"/>
</dbReference>
<feature type="domain" description="Peptidase S8/S53" evidence="8">
    <location>
        <begin position="269"/>
        <end position="529"/>
    </location>
</feature>
<organism evidence="9 10">
    <name type="scientific">Rhizobium leguminosarum</name>
    <dbReference type="NCBI Taxonomy" id="384"/>
    <lineage>
        <taxon>Bacteria</taxon>
        <taxon>Pseudomonadati</taxon>
        <taxon>Pseudomonadota</taxon>
        <taxon>Alphaproteobacteria</taxon>
        <taxon>Hyphomicrobiales</taxon>
        <taxon>Rhizobiaceae</taxon>
        <taxon>Rhizobium/Agrobacterium group</taxon>
        <taxon>Rhizobium</taxon>
    </lineage>
</organism>
<evidence type="ECO:0000256" key="1">
    <source>
        <dbReference type="ARBA" id="ARBA00011073"/>
    </source>
</evidence>
<dbReference type="PANTHER" id="PTHR43399:SF4">
    <property type="entry name" value="CELL WALL-ASSOCIATED PROTEASE"/>
    <property type="match status" value="1"/>
</dbReference>
<dbReference type="Pfam" id="PF00082">
    <property type="entry name" value="Peptidase_S8"/>
    <property type="match status" value="1"/>
</dbReference>
<feature type="active site" description="Charge relay system" evidence="5">
    <location>
        <position position="278"/>
    </location>
</feature>
<dbReference type="InterPro" id="IPR015500">
    <property type="entry name" value="Peptidase_S8_subtilisin-rel"/>
</dbReference>
<dbReference type="InterPro" id="IPR051048">
    <property type="entry name" value="Peptidase_S8/S53_subtilisin"/>
</dbReference>
<keyword evidence="4 5" id="KW-0720">Serine protease</keyword>
<dbReference type="InterPro" id="IPR000209">
    <property type="entry name" value="Peptidase_S8/S53_dom"/>
</dbReference>
<feature type="compositionally biased region" description="Basic and acidic residues" evidence="7">
    <location>
        <begin position="20"/>
        <end position="33"/>
    </location>
</feature>
<dbReference type="PROSITE" id="PS51892">
    <property type="entry name" value="SUBTILASE"/>
    <property type="match status" value="1"/>
</dbReference>
<evidence type="ECO:0000256" key="6">
    <source>
        <dbReference type="RuleBase" id="RU003355"/>
    </source>
</evidence>
<dbReference type="AlphaFoldDB" id="A0A6P0BG57"/>
<reference evidence="9 10" key="1">
    <citation type="submission" date="2019-12" db="EMBL/GenBank/DDBJ databases">
        <title>Rhizobium genotypes associated with high levels of biological nitrogen fixation by grain legumes in a temperate-maritime cropping system.</title>
        <authorList>
            <person name="Maluk M."/>
            <person name="Francesc Ferrando Molina F."/>
            <person name="Lopez Del Egido L."/>
            <person name="Lafos M."/>
            <person name="Langarica-Fuentes A."/>
            <person name="Gebre Yohannes G."/>
            <person name="Young M.W."/>
            <person name="Martin P."/>
            <person name="Gantlett R."/>
            <person name="Kenicer G."/>
            <person name="Hawes C."/>
            <person name="Begg G.S."/>
            <person name="Quilliam R.S."/>
            <person name="Squire G.R."/>
            <person name="Poole P.S."/>
            <person name="Young P.W."/>
            <person name="Iannetta P.M."/>
            <person name="James E.K."/>
        </authorList>
    </citation>
    <scope>NUCLEOTIDE SEQUENCE [LARGE SCALE GENOMIC DNA]</scope>
    <source>
        <strain evidence="9 10">JHI1096</strain>
    </source>
</reference>
<evidence type="ECO:0000256" key="2">
    <source>
        <dbReference type="ARBA" id="ARBA00022670"/>
    </source>
</evidence>
<protein>
    <submittedName>
        <fullName evidence="9">S8 family serine peptidase</fullName>
    </submittedName>
</protein>
<gene>
    <name evidence="9" type="ORF">GR204_34410</name>
</gene>
<evidence type="ECO:0000256" key="5">
    <source>
        <dbReference type="PROSITE-ProRule" id="PRU01240"/>
    </source>
</evidence>
<keyword evidence="2 5" id="KW-0645">Protease</keyword>
<evidence type="ECO:0000256" key="4">
    <source>
        <dbReference type="ARBA" id="ARBA00022825"/>
    </source>
</evidence>
<comment type="caution">
    <text evidence="9">The sequence shown here is derived from an EMBL/GenBank/DDBJ whole genome shotgun (WGS) entry which is preliminary data.</text>
</comment>
<evidence type="ECO:0000313" key="10">
    <source>
        <dbReference type="Proteomes" id="UP000471560"/>
    </source>
</evidence>
<dbReference type="PROSITE" id="PS00137">
    <property type="entry name" value="SUBTILASE_HIS"/>
    <property type="match status" value="1"/>
</dbReference>
<feature type="active site" description="Charge relay system" evidence="5">
    <location>
        <position position="318"/>
    </location>
</feature>
<dbReference type="GO" id="GO:0004252">
    <property type="term" value="F:serine-type endopeptidase activity"/>
    <property type="evidence" value="ECO:0007669"/>
    <property type="project" value="UniProtKB-UniRule"/>
</dbReference>
<proteinExistence type="inferred from homology"/>
<dbReference type="EMBL" id="WUEZ01000076">
    <property type="protein sequence ID" value="NEI38967.1"/>
    <property type="molecule type" value="Genomic_DNA"/>
</dbReference>
<dbReference type="RefSeq" id="WP_164579395.1">
    <property type="nucleotide sequence ID" value="NZ_WUEZ01000076.1"/>
</dbReference>
<name>A0A6P0BG57_RHILE</name>
<dbReference type="InterPro" id="IPR023827">
    <property type="entry name" value="Peptidase_S8_Asp-AS"/>
</dbReference>
<keyword evidence="3 5" id="KW-0378">Hydrolase</keyword>
<dbReference type="Gene3D" id="3.40.50.200">
    <property type="entry name" value="Peptidase S8/S53 domain"/>
    <property type="match status" value="1"/>
</dbReference>
<dbReference type="GO" id="GO:0006508">
    <property type="term" value="P:proteolysis"/>
    <property type="evidence" value="ECO:0007669"/>
    <property type="project" value="UniProtKB-KW"/>
</dbReference>
<evidence type="ECO:0000256" key="7">
    <source>
        <dbReference type="SAM" id="MobiDB-lite"/>
    </source>
</evidence>
<dbReference type="InterPro" id="IPR023828">
    <property type="entry name" value="Peptidase_S8_Ser-AS"/>
</dbReference>
<dbReference type="SUPFAM" id="SSF52743">
    <property type="entry name" value="Subtilisin-like"/>
    <property type="match status" value="1"/>
</dbReference>
<evidence type="ECO:0000259" key="8">
    <source>
        <dbReference type="Pfam" id="PF00082"/>
    </source>
</evidence>
<evidence type="ECO:0000313" key="9">
    <source>
        <dbReference type="EMBL" id="NEI38967.1"/>
    </source>
</evidence>
<accession>A0A6P0BG57</accession>
<dbReference type="Proteomes" id="UP000471560">
    <property type="component" value="Unassembled WGS sequence"/>
</dbReference>
<dbReference type="PRINTS" id="PR00723">
    <property type="entry name" value="SUBTILISIN"/>
</dbReference>